<feature type="domain" description="DUF6079" evidence="1">
    <location>
        <begin position="38"/>
        <end position="267"/>
    </location>
</feature>
<evidence type="ECO:0000259" key="2">
    <source>
        <dbReference type="Pfam" id="PF26383"/>
    </source>
</evidence>
<dbReference type="AlphaFoldDB" id="F0SKT8"/>
<dbReference type="InterPro" id="IPR027417">
    <property type="entry name" value="P-loop_NTPase"/>
</dbReference>
<feature type="domain" description="DUF6079" evidence="6">
    <location>
        <begin position="1049"/>
        <end position="1139"/>
    </location>
</feature>
<evidence type="ECO:0000259" key="4">
    <source>
        <dbReference type="Pfam" id="PF26385"/>
    </source>
</evidence>
<evidence type="ECO:0000313" key="8">
    <source>
        <dbReference type="Proteomes" id="UP000006860"/>
    </source>
</evidence>
<dbReference type="Pfam" id="PF26385">
    <property type="entry name" value="DUF6079_4th"/>
    <property type="match status" value="1"/>
</dbReference>
<feature type="domain" description="DUF6079" evidence="4">
    <location>
        <begin position="712"/>
        <end position="842"/>
    </location>
</feature>
<feature type="domain" description="DUF6079" evidence="5">
    <location>
        <begin position="847"/>
        <end position="1041"/>
    </location>
</feature>
<dbReference type="STRING" id="756272.Plabr_1142"/>
<evidence type="ECO:0000259" key="6">
    <source>
        <dbReference type="Pfam" id="PF26388"/>
    </source>
</evidence>
<dbReference type="KEGG" id="pbs:Plabr_1142"/>
<reference evidence="8" key="1">
    <citation type="submission" date="2011-02" db="EMBL/GenBank/DDBJ databases">
        <title>The complete genome of Planctomyces brasiliensis DSM 5305.</title>
        <authorList>
            <person name="Lucas S."/>
            <person name="Copeland A."/>
            <person name="Lapidus A."/>
            <person name="Bruce D."/>
            <person name="Goodwin L."/>
            <person name="Pitluck S."/>
            <person name="Kyrpides N."/>
            <person name="Mavromatis K."/>
            <person name="Pagani I."/>
            <person name="Ivanova N."/>
            <person name="Ovchinnikova G."/>
            <person name="Lu M."/>
            <person name="Detter J.C."/>
            <person name="Han C."/>
            <person name="Land M."/>
            <person name="Hauser L."/>
            <person name="Markowitz V."/>
            <person name="Cheng J.-F."/>
            <person name="Hugenholtz P."/>
            <person name="Woyke T."/>
            <person name="Wu D."/>
            <person name="Tindall B."/>
            <person name="Pomrenke H.G."/>
            <person name="Brambilla E."/>
            <person name="Klenk H.-P."/>
            <person name="Eisen J.A."/>
        </authorList>
    </citation>
    <scope>NUCLEOTIDE SEQUENCE [LARGE SCALE GENOMIC DNA]</scope>
    <source>
        <strain evidence="8">ATCC 49424 / DSM 5305 / JCM 21570 / NBRC 103401 / IFAM 1448</strain>
    </source>
</reference>
<dbReference type="InterPro" id="IPR058574">
    <property type="entry name" value="DUF6079_6th"/>
</dbReference>
<name>F0SKT8_RUBBR</name>
<dbReference type="EMBL" id="CP002546">
    <property type="protein sequence ID" value="ADY58758.1"/>
    <property type="molecule type" value="Genomic_DNA"/>
</dbReference>
<evidence type="ECO:0000259" key="5">
    <source>
        <dbReference type="Pfam" id="PF26387"/>
    </source>
</evidence>
<accession>F0SKT8</accession>
<dbReference type="InterPro" id="IPR058573">
    <property type="entry name" value="DUF6079_5th"/>
</dbReference>
<protein>
    <recommendedName>
        <fullName evidence="9">ATPase</fullName>
    </recommendedName>
</protein>
<evidence type="ECO:0000313" key="7">
    <source>
        <dbReference type="EMBL" id="ADY58758.1"/>
    </source>
</evidence>
<dbReference type="Proteomes" id="UP000006860">
    <property type="component" value="Chromosome"/>
</dbReference>
<gene>
    <name evidence="7" type="ordered locus">Plabr_1142</name>
</gene>
<dbReference type="Pfam" id="PF26383">
    <property type="entry name" value="DUF6079_2nd"/>
    <property type="match status" value="1"/>
</dbReference>
<sequence>MSWSCRWAKNRQRAIDGEQMKYSELIDFEPIESIIELRDADAHDKARSLVETFVISDRMAEQLTEIVVPNLQYDKPADNKGVLIVGNYGTGKSHLMSFISALAEHEDLADASKNKDVVKAAKEVTGKFRVVRTEIGSTTMSLRDIICGELEDHLADMGVKFSFPPAEKVRNNKDALNEMMGKFHEKYPDHGLLMVVDELLDYLRSRHDQHLVLDLNFLREIGEVCDDLRFRFVAGLQEALFDNPRFQFVADSVRRVKARFAQLRIVREDVAFVVSERLLKKTPEQQARIREHLEKFTPLYDTMAERIEEFVRLFPIHPAYLEQFERITVAEKREVLKTLSVEMRQLLNKDVPTEETGLVSYDSYWRFLLDDVSLRTDPDVKEVINKSNVLESRIKQAFTRKAYTPMALRLCSGLSVHRLTTDDIHAKIGPTASELRDDLCLFHEALPEKNSDFLRTTVESCLNEIVKTMSGQFITHNKENDQYYLDLEKDIDYDTEIEKRSESLSPSELDRYYFDALKRVMECADQTYVTGYRIWEHEVEWREHKVTRRGYMFFGAPNERSTAQPPRDFYVYFIQPFQPPKYKDDSLGDEVFFFLKHPDEEFDRALRLYAGARAMASQAGSATRKNYEDKGDLHLKALTNWLRQHMLTAFEVAHQGVSKKMVEFLKGHRTGNMTVSELVNLVGSVALGPCFEEKYPEYPTFSVTITASNLDDAVSDAIRSLAGGLRTNIATAVLDGLELLDGDKIRPHESRYAKKVLEKLEGKPKGQVLNRNELLEEQYANVEVEIEYRLEPELLVVVLLGLVHSGDVTVSLVGKKKVDAASLSDSGKTPVEEFCKFRHVERPKDIPLSALVALFELVGLSEGLIRNPNTREEAIKQLHDKTSGIVKRVVVSKQHAQSGLPCWGHELIPVEKREEYRKRLDELQGFLEKLQAYNTPGKLKNFSASVEDVKAHGADLELLEELEGTSALVGELTPLTSFLTTAEAVLPSGDSWTEKSKKVRSEWQPQLLDGSKRNDPSFRQKLLQAMEKCKKDYQDHYLSLHKKTRLGINEDQKKRDLLKDARLERLNKLAGISLLHPGSLTDLRNRLAELKPCFSLVKDDLGTNPICPHCGFRPTDEKTGPSGSAALDAIDEEIDKLLDGWVETLLNDLSDPTVEKSIELLDADQKKAVKKVIKDRAFPDKISNELIQGIQNATSGLTPITVKSSDLLGSLSDSSAPCTVEQFKSRFEEFVQEMTRGKDVAKIRIIIEKTD</sequence>
<dbReference type="Pfam" id="PF19557">
    <property type="entry name" value="DUF6079_1st"/>
    <property type="match status" value="1"/>
</dbReference>
<evidence type="ECO:0000259" key="3">
    <source>
        <dbReference type="Pfam" id="PF26384"/>
    </source>
</evidence>
<dbReference type="InterPro" id="IPR058572">
    <property type="entry name" value="DUF6079_4th"/>
</dbReference>
<proteinExistence type="predicted"/>
<evidence type="ECO:0008006" key="9">
    <source>
        <dbReference type="Google" id="ProtNLM"/>
    </source>
</evidence>
<dbReference type="InterPro" id="IPR045725">
    <property type="entry name" value="DUF6079_N"/>
</dbReference>
<keyword evidence="8" id="KW-1185">Reference proteome</keyword>
<dbReference type="SUPFAM" id="SSF52540">
    <property type="entry name" value="P-loop containing nucleoside triphosphate hydrolases"/>
    <property type="match status" value="1"/>
</dbReference>
<dbReference type="Pfam" id="PF26388">
    <property type="entry name" value="DUF6079_6th"/>
    <property type="match status" value="1"/>
</dbReference>
<dbReference type="eggNOG" id="COG1474">
    <property type="taxonomic scope" value="Bacteria"/>
</dbReference>
<feature type="domain" description="DUF6079" evidence="2">
    <location>
        <begin position="283"/>
        <end position="491"/>
    </location>
</feature>
<feature type="domain" description="DUF6079" evidence="3">
    <location>
        <begin position="496"/>
        <end position="695"/>
    </location>
</feature>
<dbReference type="Pfam" id="PF26384">
    <property type="entry name" value="DUF6079_3rd"/>
    <property type="match status" value="1"/>
</dbReference>
<dbReference type="HOGENOM" id="CLU_268053_0_0_0"/>
<organism evidence="7 8">
    <name type="scientific">Rubinisphaera brasiliensis (strain ATCC 49424 / DSM 5305 / JCM 21570 / IAM 15109 / NBRC 103401 / IFAM 1448)</name>
    <name type="common">Planctomyces brasiliensis</name>
    <dbReference type="NCBI Taxonomy" id="756272"/>
    <lineage>
        <taxon>Bacteria</taxon>
        <taxon>Pseudomonadati</taxon>
        <taxon>Planctomycetota</taxon>
        <taxon>Planctomycetia</taxon>
        <taxon>Planctomycetales</taxon>
        <taxon>Planctomycetaceae</taxon>
        <taxon>Rubinisphaera</taxon>
    </lineage>
</organism>
<evidence type="ECO:0000259" key="1">
    <source>
        <dbReference type="Pfam" id="PF19557"/>
    </source>
</evidence>
<dbReference type="InterPro" id="IPR058569">
    <property type="entry name" value="DUF6079_2nd"/>
</dbReference>
<dbReference type="Pfam" id="PF26387">
    <property type="entry name" value="DUF6079_5th"/>
    <property type="match status" value="1"/>
</dbReference>
<dbReference type="InterPro" id="IPR058571">
    <property type="entry name" value="DUF6079_3rd"/>
</dbReference>